<sequence length="103" mass="11780">MYAQLSLTASDLYKVSDYRSSETFTRLQLLKLRQTKRIRSSCGNPVLRVTIWRRIHTHTKQAVTKLRMRGCNHGNGRCPRGERAEGIISIDSLRKRGISLPAP</sequence>
<evidence type="ECO:0000313" key="2">
    <source>
        <dbReference type="Proteomes" id="UP000499080"/>
    </source>
</evidence>
<reference evidence="1 2" key="1">
    <citation type="journal article" date="2019" name="Sci. Rep.">
        <title>Orb-weaving spider Araneus ventricosus genome elucidates the spidroin gene catalogue.</title>
        <authorList>
            <person name="Kono N."/>
            <person name="Nakamura H."/>
            <person name="Ohtoshi R."/>
            <person name="Moran D.A.P."/>
            <person name="Shinohara A."/>
            <person name="Yoshida Y."/>
            <person name="Fujiwara M."/>
            <person name="Mori M."/>
            <person name="Tomita M."/>
            <person name="Arakawa K."/>
        </authorList>
    </citation>
    <scope>NUCLEOTIDE SEQUENCE [LARGE SCALE GENOMIC DNA]</scope>
</reference>
<protein>
    <submittedName>
        <fullName evidence="1">Uncharacterized protein</fullName>
    </submittedName>
</protein>
<dbReference type="EMBL" id="BGPR01009579">
    <property type="protein sequence ID" value="GBN40956.1"/>
    <property type="molecule type" value="Genomic_DNA"/>
</dbReference>
<dbReference type="AlphaFoldDB" id="A0A4Y2NT59"/>
<proteinExistence type="predicted"/>
<evidence type="ECO:0000313" key="1">
    <source>
        <dbReference type="EMBL" id="GBN40956.1"/>
    </source>
</evidence>
<keyword evidence="2" id="KW-1185">Reference proteome</keyword>
<dbReference type="Proteomes" id="UP000499080">
    <property type="component" value="Unassembled WGS sequence"/>
</dbReference>
<name>A0A4Y2NT59_ARAVE</name>
<comment type="caution">
    <text evidence="1">The sequence shown here is derived from an EMBL/GenBank/DDBJ whole genome shotgun (WGS) entry which is preliminary data.</text>
</comment>
<organism evidence="1 2">
    <name type="scientific">Araneus ventricosus</name>
    <name type="common">Orbweaver spider</name>
    <name type="synonym">Epeira ventricosa</name>
    <dbReference type="NCBI Taxonomy" id="182803"/>
    <lineage>
        <taxon>Eukaryota</taxon>
        <taxon>Metazoa</taxon>
        <taxon>Ecdysozoa</taxon>
        <taxon>Arthropoda</taxon>
        <taxon>Chelicerata</taxon>
        <taxon>Arachnida</taxon>
        <taxon>Araneae</taxon>
        <taxon>Araneomorphae</taxon>
        <taxon>Entelegynae</taxon>
        <taxon>Araneoidea</taxon>
        <taxon>Araneidae</taxon>
        <taxon>Araneus</taxon>
    </lineage>
</organism>
<accession>A0A4Y2NT59</accession>
<gene>
    <name evidence="1" type="ORF">AVEN_217421_1</name>
</gene>